<dbReference type="AlphaFoldDB" id="A0A8B6GYT3"/>
<reference evidence="2" key="1">
    <citation type="submission" date="2018-11" db="EMBL/GenBank/DDBJ databases">
        <authorList>
            <person name="Alioto T."/>
            <person name="Alioto T."/>
        </authorList>
    </citation>
    <scope>NUCLEOTIDE SEQUENCE</scope>
</reference>
<protein>
    <submittedName>
        <fullName evidence="2">Uncharacterized protein</fullName>
    </submittedName>
</protein>
<comment type="caution">
    <text evidence="2">The sequence shown here is derived from an EMBL/GenBank/DDBJ whole genome shotgun (WGS) entry which is preliminary data.</text>
</comment>
<evidence type="ECO:0000313" key="2">
    <source>
        <dbReference type="EMBL" id="VDI70609.1"/>
    </source>
</evidence>
<feature type="region of interest" description="Disordered" evidence="1">
    <location>
        <begin position="340"/>
        <end position="405"/>
    </location>
</feature>
<feature type="region of interest" description="Disordered" evidence="1">
    <location>
        <begin position="420"/>
        <end position="445"/>
    </location>
</feature>
<dbReference type="EMBL" id="UYJE01009152">
    <property type="protein sequence ID" value="VDI70609.1"/>
    <property type="molecule type" value="Genomic_DNA"/>
</dbReference>
<name>A0A8B6GYT3_MYTGA</name>
<proteinExistence type="predicted"/>
<dbReference type="Proteomes" id="UP000596742">
    <property type="component" value="Unassembled WGS sequence"/>
</dbReference>
<evidence type="ECO:0000256" key="1">
    <source>
        <dbReference type="SAM" id="MobiDB-lite"/>
    </source>
</evidence>
<accession>A0A8B6GYT3</accession>
<feature type="compositionally biased region" description="Acidic residues" evidence="1">
    <location>
        <begin position="425"/>
        <end position="434"/>
    </location>
</feature>
<keyword evidence="3" id="KW-1185">Reference proteome</keyword>
<evidence type="ECO:0000313" key="3">
    <source>
        <dbReference type="Proteomes" id="UP000596742"/>
    </source>
</evidence>
<organism evidence="2 3">
    <name type="scientific">Mytilus galloprovincialis</name>
    <name type="common">Mediterranean mussel</name>
    <dbReference type="NCBI Taxonomy" id="29158"/>
    <lineage>
        <taxon>Eukaryota</taxon>
        <taxon>Metazoa</taxon>
        <taxon>Spiralia</taxon>
        <taxon>Lophotrochozoa</taxon>
        <taxon>Mollusca</taxon>
        <taxon>Bivalvia</taxon>
        <taxon>Autobranchia</taxon>
        <taxon>Pteriomorphia</taxon>
        <taxon>Mytilida</taxon>
        <taxon>Mytiloidea</taxon>
        <taxon>Mytilidae</taxon>
        <taxon>Mytilinae</taxon>
        <taxon>Mytilus</taxon>
    </lineage>
</organism>
<feature type="compositionally biased region" description="Basic and acidic residues" evidence="1">
    <location>
        <begin position="362"/>
        <end position="380"/>
    </location>
</feature>
<sequence length="539" mass="61850">MDKQLQYPTVCALLHATRKSTLSTDLDIVPAIVNYNSQRKEPILVRISNITTRTVTVAPRSIICELQPVSIEDLPPTEKSDVPDILDIVKLPTDILEDDELDRGKDLNAHQMKFTVISVRSARYLSHLSRIYAVYFNDNRTLNLCTKSTNVMEDIDITEIDEKVDIRREQLRDPVIRYWIDNVMKKKSPRKEDIPAVPFHRLLHSNFNRLILKDGILFRNTVFGIENITTQKNTTKYVEQLKDRLRKSYELALRSAEKAQSRQKKGYDEKIRGAVLNTGDRVLVKILAFEGKHKLSDRWENDPYIILEQPNSEIPVFVVRKENGEGRKRTLHRNLLLPIGSVSMDEQEPEDIPQPKPRLRPRKEDKPVPKPRTTRREPLTKDPQPPASISSDTDSESEDDRNNQEEAAITEELELEEAISSVEPGQEDEQDEIPDIPRRSIRTKTSTATTEYKDFVCKQIQPNTDWLMRAQFLKDAVSSGVFRGSEDRVKDALLKIVTDTDDLLKVSVCNCKMNACDVQLMNKEPYHSDDLVVSGEAEN</sequence>
<dbReference type="OrthoDB" id="8948897at2759"/>
<gene>
    <name evidence="2" type="ORF">MGAL_10B030292</name>
</gene>